<dbReference type="PROSITE" id="PS00598">
    <property type="entry name" value="CHROMO_1"/>
    <property type="match status" value="1"/>
</dbReference>
<feature type="domain" description="Chromo" evidence="8">
    <location>
        <begin position="128"/>
        <end position="186"/>
    </location>
</feature>
<dbReference type="GO" id="GO:0000792">
    <property type="term" value="C:heterochromatin"/>
    <property type="evidence" value="ECO:0007669"/>
    <property type="project" value="UniProtKB-ARBA"/>
</dbReference>
<dbReference type="InterPro" id="IPR016197">
    <property type="entry name" value="Chromo-like_dom_sf"/>
</dbReference>
<feature type="domain" description="Chromo" evidence="8">
    <location>
        <begin position="34"/>
        <end position="92"/>
    </location>
</feature>
<keyword evidence="3" id="KW-0597">Phosphoprotein</keyword>
<dbReference type="FunFam" id="2.40.50.40:FF:000009">
    <property type="entry name" value="chromobox protein homolog 1"/>
    <property type="match status" value="1"/>
</dbReference>
<name>A0A9W7TLJ9_TRIRA</name>
<reference evidence="9" key="1">
    <citation type="submission" date="2021-02" db="EMBL/GenBank/DDBJ databases">
        <title>Comparative genomics reveals that relaxation of natural selection precedes convergent phenotypic evolution of cavefish.</title>
        <authorList>
            <person name="Peng Z."/>
        </authorList>
    </citation>
    <scope>NUCLEOTIDE SEQUENCE</scope>
    <source>
        <tissue evidence="9">Muscle</tissue>
    </source>
</reference>
<dbReference type="Pfam" id="PF00385">
    <property type="entry name" value="Chromo"/>
    <property type="match status" value="1"/>
</dbReference>
<evidence type="ECO:0000259" key="8">
    <source>
        <dbReference type="PROSITE" id="PS50013"/>
    </source>
</evidence>
<evidence type="ECO:0000256" key="3">
    <source>
        <dbReference type="ARBA" id="ARBA00022553"/>
    </source>
</evidence>
<feature type="region of interest" description="Disordered" evidence="7">
    <location>
        <begin position="87"/>
        <end position="131"/>
    </location>
</feature>
<keyword evidence="5" id="KW-0832">Ubl conjugation</keyword>
<sequence>MNNTLTLIIKKYRLDMGKKQAGKTKKDAPEPEEFVVEKVIDQRVVNGKVEFFLKWKGFTEADNTWEPEENLDCPELISAFLESQKGVVEKPDSNKRKASTGSDTETEESKAKKKKDVPEKPRGFARNLEPERIIGATDSSGELMFLMKWKDSDEADLVPAREANTRCPQIVIAFYEERLTWHSCPEDEQQ</sequence>
<evidence type="ECO:0000313" key="10">
    <source>
        <dbReference type="Proteomes" id="UP001059041"/>
    </source>
</evidence>
<evidence type="ECO:0000313" key="9">
    <source>
        <dbReference type="EMBL" id="KAI7798911.1"/>
    </source>
</evidence>
<dbReference type="Proteomes" id="UP001059041">
    <property type="component" value="Linkage Group LG16"/>
</dbReference>
<dbReference type="SMART" id="SM00300">
    <property type="entry name" value="ChSh"/>
    <property type="match status" value="1"/>
</dbReference>
<evidence type="ECO:0000256" key="6">
    <source>
        <dbReference type="ARBA" id="ARBA00023242"/>
    </source>
</evidence>
<dbReference type="Gene3D" id="2.40.50.40">
    <property type="match status" value="2"/>
</dbReference>
<dbReference type="InterPro" id="IPR017984">
    <property type="entry name" value="Chromo_dom_subgr"/>
</dbReference>
<keyword evidence="6" id="KW-0539">Nucleus</keyword>
<organism evidence="9 10">
    <name type="scientific">Triplophysa rosa</name>
    <name type="common">Cave loach</name>
    <dbReference type="NCBI Taxonomy" id="992332"/>
    <lineage>
        <taxon>Eukaryota</taxon>
        <taxon>Metazoa</taxon>
        <taxon>Chordata</taxon>
        <taxon>Craniata</taxon>
        <taxon>Vertebrata</taxon>
        <taxon>Euteleostomi</taxon>
        <taxon>Actinopterygii</taxon>
        <taxon>Neopterygii</taxon>
        <taxon>Teleostei</taxon>
        <taxon>Ostariophysi</taxon>
        <taxon>Cypriniformes</taxon>
        <taxon>Nemacheilidae</taxon>
        <taxon>Triplophysa</taxon>
    </lineage>
</organism>
<dbReference type="InterPro" id="IPR038033">
    <property type="entry name" value="CBX3_chromo_domain"/>
</dbReference>
<dbReference type="CDD" id="cd18652">
    <property type="entry name" value="CD_HP1gamma_Cbx3"/>
    <property type="match status" value="1"/>
</dbReference>
<keyword evidence="2" id="KW-1017">Isopeptide bond</keyword>
<dbReference type="InterPro" id="IPR023780">
    <property type="entry name" value="Chromo_domain"/>
</dbReference>
<protein>
    <submittedName>
        <fullName evidence="9">Chromobox protein-like protein 3</fullName>
    </submittedName>
</protein>
<accession>A0A9W7TLJ9</accession>
<dbReference type="SUPFAM" id="SSF54160">
    <property type="entry name" value="Chromo domain-like"/>
    <property type="match status" value="2"/>
</dbReference>
<dbReference type="InterPro" id="IPR051219">
    <property type="entry name" value="Heterochromatin_chromo-domain"/>
</dbReference>
<dbReference type="Pfam" id="PF01393">
    <property type="entry name" value="Chromo_shadow"/>
    <property type="match status" value="1"/>
</dbReference>
<comment type="subcellular location">
    <subcellularLocation>
        <location evidence="1">Nucleus</location>
    </subcellularLocation>
</comment>
<evidence type="ECO:0000256" key="2">
    <source>
        <dbReference type="ARBA" id="ARBA00022499"/>
    </source>
</evidence>
<dbReference type="PRINTS" id="PR00504">
    <property type="entry name" value="CHROMODOMAIN"/>
</dbReference>
<dbReference type="PROSITE" id="PS50013">
    <property type="entry name" value="CHROMO_2"/>
    <property type="match status" value="2"/>
</dbReference>
<evidence type="ECO:0000256" key="5">
    <source>
        <dbReference type="ARBA" id="ARBA00022843"/>
    </source>
</evidence>
<evidence type="ECO:0000256" key="7">
    <source>
        <dbReference type="SAM" id="MobiDB-lite"/>
    </source>
</evidence>
<evidence type="ECO:0000256" key="4">
    <source>
        <dbReference type="ARBA" id="ARBA00022737"/>
    </source>
</evidence>
<feature type="compositionally biased region" description="Basic and acidic residues" evidence="7">
    <location>
        <begin position="116"/>
        <end position="131"/>
    </location>
</feature>
<comment type="caution">
    <text evidence="9">The sequence shown here is derived from an EMBL/GenBank/DDBJ whole genome shotgun (WGS) entry which is preliminary data.</text>
</comment>
<dbReference type="PANTHER" id="PTHR22812">
    <property type="entry name" value="CHROMOBOX PROTEIN"/>
    <property type="match status" value="1"/>
</dbReference>
<dbReference type="AlphaFoldDB" id="A0A9W7TLJ9"/>
<dbReference type="EMBL" id="JAFHDT010000016">
    <property type="protein sequence ID" value="KAI7798911.1"/>
    <property type="molecule type" value="Genomic_DNA"/>
</dbReference>
<dbReference type="InterPro" id="IPR000953">
    <property type="entry name" value="Chromo/chromo_shadow_dom"/>
</dbReference>
<dbReference type="SMART" id="SM00298">
    <property type="entry name" value="CHROMO"/>
    <property type="match status" value="2"/>
</dbReference>
<dbReference type="InterPro" id="IPR008251">
    <property type="entry name" value="Chromo_shadow_dom"/>
</dbReference>
<proteinExistence type="predicted"/>
<dbReference type="FunFam" id="2.40.50.40:FF:000007">
    <property type="entry name" value="Chromobox protein homolog 1"/>
    <property type="match status" value="1"/>
</dbReference>
<gene>
    <name evidence="9" type="ORF">IRJ41_015968</name>
</gene>
<keyword evidence="4" id="KW-0677">Repeat</keyword>
<dbReference type="GO" id="GO:0005634">
    <property type="term" value="C:nucleus"/>
    <property type="evidence" value="ECO:0007669"/>
    <property type="project" value="UniProtKB-SubCell"/>
</dbReference>
<keyword evidence="10" id="KW-1185">Reference proteome</keyword>
<evidence type="ECO:0000256" key="1">
    <source>
        <dbReference type="ARBA" id="ARBA00004123"/>
    </source>
</evidence>
<dbReference type="InterPro" id="IPR023779">
    <property type="entry name" value="Chromodomain_CS"/>
</dbReference>